<sequence length="67" mass="7911">MREEQVKNVVKFLSHLKVRGSLLLFTDGLFSRSLSQKKRLTKRFGLCLYEEVGVIEQPLMQWLCRNL</sequence>
<name>A0A540NN14_MALBA</name>
<proteinExistence type="predicted"/>
<organism evidence="1 2">
    <name type="scientific">Malus baccata</name>
    <name type="common">Siberian crab apple</name>
    <name type="synonym">Pyrus baccata</name>
    <dbReference type="NCBI Taxonomy" id="106549"/>
    <lineage>
        <taxon>Eukaryota</taxon>
        <taxon>Viridiplantae</taxon>
        <taxon>Streptophyta</taxon>
        <taxon>Embryophyta</taxon>
        <taxon>Tracheophyta</taxon>
        <taxon>Spermatophyta</taxon>
        <taxon>Magnoliopsida</taxon>
        <taxon>eudicotyledons</taxon>
        <taxon>Gunneridae</taxon>
        <taxon>Pentapetalae</taxon>
        <taxon>rosids</taxon>
        <taxon>fabids</taxon>
        <taxon>Rosales</taxon>
        <taxon>Rosaceae</taxon>
        <taxon>Amygdaloideae</taxon>
        <taxon>Maleae</taxon>
        <taxon>Malus</taxon>
    </lineage>
</organism>
<dbReference type="EMBL" id="VIEB01000025">
    <property type="protein sequence ID" value="TQE11920.1"/>
    <property type="molecule type" value="Genomic_DNA"/>
</dbReference>
<protein>
    <submittedName>
        <fullName evidence="1">Uncharacterized protein</fullName>
    </submittedName>
</protein>
<keyword evidence="2" id="KW-1185">Reference proteome</keyword>
<gene>
    <name evidence="1" type="ORF">C1H46_002554</name>
</gene>
<accession>A0A540NN14</accession>
<evidence type="ECO:0000313" key="1">
    <source>
        <dbReference type="EMBL" id="TQE11920.1"/>
    </source>
</evidence>
<dbReference type="Proteomes" id="UP000315295">
    <property type="component" value="Unassembled WGS sequence"/>
</dbReference>
<reference evidence="1 2" key="1">
    <citation type="journal article" date="2019" name="G3 (Bethesda)">
        <title>Sequencing of a Wild Apple (Malus baccata) Genome Unravels the Differences Between Cultivated and Wild Apple Species Regarding Disease Resistance and Cold Tolerance.</title>
        <authorList>
            <person name="Chen X."/>
        </authorList>
    </citation>
    <scope>NUCLEOTIDE SEQUENCE [LARGE SCALE GENOMIC DNA]</scope>
    <source>
        <strain evidence="2">cv. Shandingzi</strain>
        <tissue evidence="1">Leaves</tissue>
    </source>
</reference>
<comment type="caution">
    <text evidence="1">The sequence shown here is derived from an EMBL/GenBank/DDBJ whole genome shotgun (WGS) entry which is preliminary data.</text>
</comment>
<evidence type="ECO:0000313" key="2">
    <source>
        <dbReference type="Proteomes" id="UP000315295"/>
    </source>
</evidence>
<dbReference type="AlphaFoldDB" id="A0A540NN14"/>